<dbReference type="EMBL" id="CP002521">
    <property type="protein sequence ID" value="ADX45695.1"/>
    <property type="molecule type" value="Genomic_DNA"/>
</dbReference>
<reference evidence="2" key="1">
    <citation type="submission" date="2011-02" db="EMBL/GenBank/DDBJ databases">
        <title>Complete sequence of Acidovorax avenae subsp. avenae ATCC 19860.</title>
        <authorList>
            <consortium name="US DOE Joint Genome Institute"/>
            <person name="Lucas S."/>
            <person name="Copeland A."/>
            <person name="Lapidus A."/>
            <person name="Cheng J.-F."/>
            <person name="Goodwin L."/>
            <person name="Pitluck S."/>
            <person name="Chertkov O."/>
            <person name="Held B."/>
            <person name="Detter J.C."/>
            <person name="Han C."/>
            <person name="Tapia R."/>
            <person name="Land M."/>
            <person name="Hauser L."/>
            <person name="Kyrpides N."/>
            <person name="Ivanova N."/>
            <person name="Ovchinnikova G."/>
            <person name="Pagani I."/>
            <person name="Gordon S."/>
            <person name="Woyke T."/>
        </authorList>
    </citation>
    <scope>NUCLEOTIDE SEQUENCE</scope>
    <source>
        <strain evidence="2">ATCC 19860</strain>
    </source>
</reference>
<gene>
    <name evidence="2" type="ordered locus">Acav_1777</name>
</gene>
<feature type="transmembrane region" description="Helical" evidence="1">
    <location>
        <begin position="56"/>
        <end position="77"/>
    </location>
</feature>
<keyword evidence="3" id="KW-1185">Reference proteome</keyword>
<evidence type="ECO:0000313" key="2">
    <source>
        <dbReference type="EMBL" id="ADX45695.1"/>
    </source>
</evidence>
<dbReference type="Proteomes" id="UP000002482">
    <property type="component" value="Chromosome"/>
</dbReference>
<dbReference type="GeneID" id="34235392"/>
<dbReference type="RefSeq" id="WP_013594214.1">
    <property type="nucleotide sequence ID" value="NC_015138.1"/>
</dbReference>
<keyword evidence="1" id="KW-1133">Transmembrane helix</keyword>
<name>F0Q6E2_PARA1</name>
<dbReference type="AlphaFoldDB" id="F0Q6E2"/>
<keyword evidence="1" id="KW-0472">Membrane</keyword>
<protein>
    <submittedName>
        <fullName evidence="2">Uncharacterized protein</fullName>
    </submittedName>
</protein>
<dbReference type="HOGENOM" id="CLU_159285_2_1_4"/>
<feature type="transmembrane region" description="Helical" evidence="1">
    <location>
        <begin position="84"/>
        <end position="102"/>
    </location>
</feature>
<keyword evidence="1" id="KW-0812">Transmembrane</keyword>
<sequence>MRAGQPDTKAHRGHRGARRDVASRLLAGCLGGYVLAQTLPVAIVAAAAPALPREEAVLAAMQLGIAFYPVACMGAFAARSARRAWAVIGLGVLGSAALAWAML</sequence>
<dbReference type="KEGG" id="aaa:Acav_1777"/>
<organism evidence="2 3">
    <name type="scientific">Paracidovorax avenae (strain ATCC 19860 / DSM 7227 / CCUG 15838 / JCM 20985 / LMG 2117 / NCPPB 1011)</name>
    <name type="common">Acidovorax avenae</name>
    <dbReference type="NCBI Taxonomy" id="643561"/>
    <lineage>
        <taxon>Bacteria</taxon>
        <taxon>Pseudomonadati</taxon>
        <taxon>Pseudomonadota</taxon>
        <taxon>Betaproteobacteria</taxon>
        <taxon>Burkholderiales</taxon>
        <taxon>Comamonadaceae</taxon>
        <taxon>Paracidovorax</taxon>
    </lineage>
</organism>
<feature type="transmembrane region" description="Helical" evidence="1">
    <location>
        <begin position="21"/>
        <end position="50"/>
    </location>
</feature>
<proteinExistence type="predicted"/>
<evidence type="ECO:0000313" key="3">
    <source>
        <dbReference type="Proteomes" id="UP000002482"/>
    </source>
</evidence>
<evidence type="ECO:0000256" key="1">
    <source>
        <dbReference type="SAM" id="Phobius"/>
    </source>
</evidence>
<accession>F0Q6E2</accession>